<keyword evidence="3 6" id="KW-1133">Transmembrane helix</keyword>
<protein>
    <recommendedName>
        <fullName evidence="7">Major facilitator superfamily (MFS) profile domain-containing protein</fullName>
    </recommendedName>
</protein>
<evidence type="ECO:0000256" key="6">
    <source>
        <dbReference type="SAM" id="Phobius"/>
    </source>
</evidence>
<feature type="transmembrane region" description="Helical" evidence="6">
    <location>
        <begin position="388"/>
        <end position="408"/>
    </location>
</feature>
<evidence type="ECO:0000259" key="7">
    <source>
        <dbReference type="PROSITE" id="PS50850"/>
    </source>
</evidence>
<dbReference type="PROSITE" id="PS50850">
    <property type="entry name" value="MFS"/>
    <property type="match status" value="1"/>
</dbReference>
<evidence type="ECO:0000256" key="1">
    <source>
        <dbReference type="ARBA" id="ARBA00004141"/>
    </source>
</evidence>
<feature type="transmembrane region" description="Helical" evidence="6">
    <location>
        <begin position="110"/>
        <end position="134"/>
    </location>
</feature>
<dbReference type="Gene3D" id="1.20.1250.20">
    <property type="entry name" value="MFS general substrate transporter like domains"/>
    <property type="match status" value="1"/>
</dbReference>
<evidence type="ECO:0000313" key="8">
    <source>
        <dbReference type="EMBL" id="KAJ1359926.1"/>
    </source>
</evidence>
<evidence type="ECO:0000256" key="3">
    <source>
        <dbReference type="ARBA" id="ARBA00022989"/>
    </source>
</evidence>
<comment type="caution">
    <text evidence="8">The sequence shown here is derived from an EMBL/GenBank/DDBJ whole genome shotgun (WGS) entry which is preliminary data.</text>
</comment>
<dbReference type="Proteomes" id="UP001196413">
    <property type="component" value="Unassembled WGS sequence"/>
</dbReference>
<feature type="transmembrane region" description="Helical" evidence="6">
    <location>
        <begin position="146"/>
        <end position="163"/>
    </location>
</feature>
<feature type="transmembrane region" description="Helical" evidence="6">
    <location>
        <begin position="357"/>
        <end position="376"/>
    </location>
</feature>
<dbReference type="InterPro" id="IPR020846">
    <property type="entry name" value="MFS_dom"/>
</dbReference>
<dbReference type="PANTHER" id="PTHR24064">
    <property type="entry name" value="SOLUTE CARRIER FAMILY 22 MEMBER"/>
    <property type="match status" value="1"/>
</dbReference>
<evidence type="ECO:0000256" key="4">
    <source>
        <dbReference type="ARBA" id="ARBA00023136"/>
    </source>
</evidence>
<dbReference type="AlphaFoldDB" id="A0AAD5N427"/>
<feature type="transmembrane region" description="Helical" evidence="6">
    <location>
        <begin position="477"/>
        <end position="498"/>
    </location>
</feature>
<dbReference type="EMBL" id="JAHQIW010003741">
    <property type="protein sequence ID" value="KAJ1359926.1"/>
    <property type="molecule type" value="Genomic_DNA"/>
</dbReference>
<feature type="domain" description="Major facilitator superfamily (MFS) profile" evidence="7">
    <location>
        <begin position="56"/>
        <end position="502"/>
    </location>
</feature>
<dbReference type="InterPro" id="IPR036259">
    <property type="entry name" value="MFS_trans_sf"/>
</dbReference>
<feature type="transmembrane region" description="Helical" evidence="6">
    <location>
        <begin position="169"/>
        <end position="189"/>
    </location>
</feature>
<feature type="transmembrane region" description="Helical" evidence="6">
    <location>
        <begin position="201"/>
        <end position="224"/>
    </location>
</feature>
<keyword evidence="4 6" id="KW-0472">Membrane</keyword>
<feature type="transmembrane region" description="Helical" evidence="6">
    <location>
        <begin position="324"/>
        <end position="345"/>
    </location>
</feature>
<evidence type="ECO:0000256" key="2">
    <source>
        <dbReference type="ARBA" id="ARBA00022692"/>
    </source>
</evidence>
<keyword evidence="9" id="KW-1185">Reference proteome</keyword>
<comment type="subcellular location">
    <subcellularLocation>
        <location evidence="1">Membrane</location>
        <topology evidence="1">Multi-pass membrane protein</topology>
    </subcellularLocation>
</comment>
<dbReference type="SUPFAM" id="SSF103473">
    <property type="entry name" value="MFS general substrate transporter"/>
    <property type="match status" value="1"/>
</dbReference>
<evidence type="ECO:0000256" key="5">
    <source>
        <dbReference type="SAM" id="MobiDB-lite"/>
    </source>
</evidence>
<feature type="region of interest" description="Disordered" evidence="5">
    <location>
        <begin position="1"/>
        <end position="24"/>
    </location>
</feature>
<name>A0AAD5N427_PARTN</name>
<evidence type="ECO:0000313" key="9">
    <source>
        <dbReference type="Proteomes" id="UP001196413"/>
    </source>
</evidence>
<feature type="transmembrane region" description="Helical" evidence="6">
    <location>
        <begin position="230"/>
        <end position="251"/>
    </location>
</feature>
<dbReference type="GO" id="GO:0022857">
    <property type="term" value="F:transmembrane transporter activity"/>
    <property type="evidence" value="ECO:0007669"/>
    <property type="project" value="InterPro"/>
</dbReference>
<gene>
    <name evidence="8" type="ORF">KIN20_018755</name>
</gene>
<reference evidence="8" key="1">
    <citation type="submission" date="2021-06" db="EMBL/GenBank/DDBJ databases">
        <title>Parelaphostrongylus tenuis whole genome reference sequence.</title>
        <authorList>
            <person name="Garwood T.J."/>
            <person name="Larsen P.A."/>
            <person name="Fountain-Jones N.M."/>
            <person name="Garbe J.R."/>
            <person name="Macchietto M.G."/>
            <person name="Kania S.A."/>
            <person name="Gerhold R.W."/>
            <person name="Richards J.E."/>
            <person name="Wolf T.M."/>
        </authorList>
    </citation>
    <scope>NUCLEOTIDE SEQUENCE</scope>
    <source>
        <strain evidence="8">MNPRO001-30</strain>
        <tissue evidence="8">Meninges</tissue>
    </source>
</reference>
<dbReference type="GO" id="GO:0016020">
    <property type="term" value="C:membrane"/>
    <property type="evidence" value="ECO:0007669"/>
    <property type="project" value="UniProtKB-SubCell"/>
</dbReference>
<proteinExistence type="predicted"/>
<organism evidence="8 9">
    <name type="scientific">Parelaphostrongylus tenuis</name>
    <name type="common">Meningeal worm</name>
    <dbReference type="NCBI Taxonomy" id="148309"/>
    <lineage>
        <taxon>Eukaryota</taxon>
        <taxon>Metazoa</taxon>
        <taxon>Ecdysozoa</taxon>
        <taxon>Nematoda</taxon>
        <taxon>Chromadorea</taxon>
        <taxon>Rhabditida</taxon>
        <taxon>Rhabditina</taxon>
        <taxon>Rhabditomorpha</taxon>
        <taxon>Strongyloidea</taxon>
        <taxon>Metastrongylidae</taxon>
        <taxon>Parelaphostrongylus</taxon>
    </lineage>
</organism>
<accession>A0AAD5N427</accession>
<keyword evidence="2 6" id="KW-0812">Transmembrane</keyword>
<dbReference type="InterPro" id="IPR005828">
    <property type="entry name" value="MFS_sugar_transport-like"/>
</dbReference>
<dbReference type="Pfam" id="PF00083">
    <property type="entry name" value="Sugar_tr"/>
    <property type="match status" value="1"/>
</dbReference>
<sequence length="532" mass="58869">MTCSATNDDGSDQEPSLKPSKRTCSSPCYKRDSVLQDFGCYELKVLVISQLSYVPITCTMLSTAFYEPNQMTCVSLNLAKNGSSRQPQKATGADFISLLFEWDEACQNSVITAIMSTSLMVGALAGSFLAGWLADAYGRLPVLKGCLLLNCIVNGVFSLIATASRPLSAVILFILGTGCGGYMVTNLVLLVECLDRPRSRLLAVSLNGWSFSMVIFSLQVLAWISQHWFLFHVLIALMAFVAFLSYHFWVLESCRWLAGAHYPAEARCTAIQVMLCRSRELRLGDDWQWWQILGFSEPVISTPAISKDLLRKYTYKDLFRHSSVYIPLLALCYCFISSSLVSFGFYFNADVLPGNRYLNMILMGMSKFLMGLLPFAVSSVVGRRPIMLFSLLVASAGAWFAVTSQLLAVSSEHWSLTAVSLVVSAALDPAWKINHLYSAELFPTVVRNMARAVCNVGARFGSVVAPMVVHLRAVHYLIPYLTFASFLSVQVLVVALFIPETKDRPLPQELPITKDNRGVEEVMEQNLNAQSA</sequence>